<protein>
    <recommendedName>
        <fullName evidence="8">Protein kinase domain-containing protein</fullName>
    </recommendedName>
</protein>
<dbReference type="OrthoDB" id="8693905at2759"/>
<evidence type="ECO:0000256" key="3">
    <source>
        <dbReference type="ARBA" id="ARBA00022777"/>
    </source>
</evidence>
<organism evidence="9 10">
    <name type="scientific">Carpinus fangiana</name>
    <dbReference type="NCBI Taxonomy" id="176857"/>
    <lineage>
        <taxon>Eukaryota</taxon>
        <taxon>Viridiplantae</taxon>
        <taxon>Streptophyta</taxon>
        <taxon>Embryophyta</taxon>
        <taxon>Tracheophyta</taxon>
        <taxon>Spermatophyta</taxon>
        <taxon>Magnoliopsida</taxon>
        <taxon>eudicotyledons</taxon>
        <taxon>Gunneridae</taxon>
        <taxon>Pentapetalae</taxon>
        <taxon>rosids</taxon>
        <taxon>fabids</taxon>
        <taxon>Fagales</taxon>
        <taxon>Betulaceae</taxon>
        <taxon>Carpinus</taxon>
    </lineage>
</organism>
<dbReference type="EMBL" id="CM017321">
    <property type="protein sequence ID" value="KAE7999622.1"/>
    <property type="molecule type" value="Genomic_DNA"/>
</dbReference>
<gene>
    <name evidence="9" type="ORF">FH972_004030</name>
</gene>
<keyword evidence="2 5" id="KW-0547">Nucleotide-binding</keyword>
<sequence length="365" mass="40712">MEWVRGEPVGHGSFATVYLATPRRSPVQAPPLMAVKSSELSFSASLKNEKRVLDQLSTCPQIIRCLGEDHSVENGEKFYNVFLEYASGGSLADQVKSRGGSLPESDVRRYAKSILLGLREIHAKRFVHCDIKLQNILVFDNGAIKIADFGLAKKAEQKQSTEEKRAEVRGTPLYMSPESVNENEYESPADIWALGCAVVEMVTGKPAWNCGPQVNIFELLLRIGVGEEVPQVPKELSFEGKDFLEKCFVKDPRKRWTAEMLLDHPFVDAHDDHDTVPLEDKDEPTKSSSSPRSHFDFPDWVSVQSSVVTSPESSPDSGKLFDWEMNFGSCSPASSSLCSPVDRLRQLVTDDAPNWSFSESWVIVR</sequence>
<comment type="similarity">
    <text evidence="6">Belongs to the protein kinase superfamily.</text>
</comment>
<dbReference type="InterPro" id="IPR017441">
    <property type="entry name" value="Protein_kinase_ATP_BS"/>
</dbReference>
<reference evidence="9 10" key="1">
    <citation type="submission" date="2019-06" db="EMBL/GenBank/DDBJ databases">
        <title>A chromosomal-level reference genome of Carpinus fangiana (Coryloideae, Betulaceae).</title>
        <authorList>
            <person name="Yang X."/>
            <person name="Wang Z."/>
            <person name="Zhang L."/>
            <person name="Hao G."/>
            <person name="Liu J."/>
            <person name="Yang Y."/>
        </authorList>
    </citation>
    <scope>NUCLEOTIDE SEQUENCE [LARGE SCALE GENOMIC DNA]</scope>
    <source>
        <strain evidence="9">Cfa_2016G</strain>
        <tissue evidence="9">Leaf</tissue>
    </source>
</reference>
<feature type="domain" description="Protein kinase" evidence="8">
    <location>
        <begin position="3"/>
        <end position="267"/>
    </location>
</feature>
<evidence type="ECO:0000256" key="2">
    <source>
        <dbReference type="ARBA" id="ARBA00022741"/>
    </source>
</evidence>
<dbReference type="CDD" id="cd06606">
    <property type="entry name" value="STKc_MAPKKK"/>
    <property type="match status" value="1"/>
</dbReference>
<dbReference type="InterPro" id="IPR052751">
    <property type="entry name" value="Plant_MAPKKK"/>
</dbReference>
<dbReference type="PROSITE" id="PS00108">
    <property type="entry name" value="PROTEIN_KINASE_ST"/>
    <property type="match status" value="1"/>
</dbReference>
<keyword evidence="10" id="KW-1185">Reference proteome</keyword>
<dbReference type="Gene3D" id="1.10.510.10">
    <property type="entry name" value="Transferase(Phosphotransferase) domain 1"/>
    <property type="match status" value="1"/>
</dbReference>
<keyword evidence="3" id="KW-0418">Kinase</keyword>
<keyword evidence="6" id="KW-0723">Serine/threonine-protein kinase</keyword>
<proteinExistence type="inferred from homology"/>
<dbReference type="PANTHER" id="PTHR48011:SF18">
    <property type="entry name" value="MITOGEN-ACTIVATED PROTEIN KINASE KINASE KINASE 19-RELATED"/>
    <property type="match status" value="1"/>
</dbReference>
<dbReference type="Pfam" id="PF00069">
    <property type="entry name" value="Pkinase"/>
    <property type="match status" value="1"/>
</dbReference>
<dbReference type="GO" id="GO:0005524">
    <property type="term" value="F:ATP binding"/>
    <property type="evidence" value="ECO:0007669"/>
    <property type="project" value="UniProtKB-UniRule"/>
</dbReference>
<dbReference type="PROSITE" id="PS50011">
    <property type="entry name" value="PROTEIN_KINASE_DOM"/>
    <property type="match status" value="1"/>
</dbReference>
<evidence type="ECO:0000256" key="6">
    <source>
        <dbReference type="RuleBase" id="RU000304"/>
    </source>
</evidence>
<dbReference type="Proteomes" id="UP000327013">
    <property type="component" value="Chromosome 1"/>
</dbReference>
<name>A0A5N6QJV0_9ROSI</name>
<dbReference type="GO" id="GO:0007165">
    <property type="term" value="P:signal transduction"/>
    <property type="evidence" value="ECO:0007669"/>
    <property type="project" value="TreeGrafter"/>
</dbReference>
<dbReference type="GO" id="GO:0004674">
    <property type="term" value="F:protein serine/threonine kinase activity"/>
    <property type="evidence" value="ECO:0007669"/>
    <property type="project" value="UniProtKB-KW"/>
</dbReference>
<evidence type="ECO:0000259" key="8">
    <source>
        <dbReference type="PROSITE" id="PS50011"/>
    </source>
</evidence>
<evidence type="ECO:0000313" key="9">
    <source>
        <dbReference type="EMBL" id="KAE7999622.1"/>
    </source>
</evidence>
<evidence type="ECO:0000256" key="1">
    <source>
        <dbReference type="ARBA" id="ARBA00022679"/>
    </source>
</evidence>
<dbReference type="InterPro" id="IPR008271">
    <property type="entry name" value="Ser/Thr_kinase_AS"/>
</dbReference>
<dbReference type="InterPro" id="IPR000719">
    <property type="entry name" value="Prot_kinase_dom"/>
</dbReference>
<dbReference type="FunFam" id="1.10.510.10:FF:000882">
    <property type="entry name" value="Mitogen-activated protein kinase kinase kinase 17"/>
    <property type="match status" value="1"/>
</dbReference>
<keyword evidence="1" id="KW-0808">Transferase</keyword>
<feature type="compositionally biased region" description="Basic and acidic residues" evidence="7">
    <location>
        <begin position="272"/>
        <end position="285"/>
    </location>
</feature>
<dbReference type="SUPFAM" id="SSF56112">
    <property type="entry name" value="Protein kinase-like (PK-like)"/>
    <property type="match status" value="1"/>
</dbReference>
<evidence type="ECO:0000256" key="7">
    <source>
        <dbReference type="SAM" id="MobiDB-lite"/>
    </source>
</evidence>
<evidence type="ECO:0000256" key="4">
    <source>
        <dbReference type="ARBA" id="ARBA00022840"/>
    </source>
</evidence>
<dbReference type="PANTHER" id="PTHR48011">
    <property type="entry name" value="CCR4-NOT TRANSCRIPTIONAL COMPLEX SUBUNIT CAF120-RELATED"/>
    <property type="match status" value="1"/>
</dbReference>
<keyword evidence="4 5" id="KW-0067">ATP-binding</keyword>
<evidence type="ECO:0000313" key="10">
    <source>
        <dbReference type="Proteomes" id="UP000327013"/>
    </source>
</evidence>
<dbReference type="PROSITE" id="PS00107">
    <property type="entry name" value="PROTEIN_KINASE_ATP"/>
    <property type="match status" value="1"/>
</dbReference>
<dbReference type="SMART" id="SM00220">
    <property type="entry name" value="S_TKc"/>
    <property type="match status" value="1"/>
</dbReference>
<feature type="binding site" evidence="5">
    <location>
        <position position="36"/>
    </location>
    <ligand>
        <name>ATP</name>
        <dbReference type="ChEBI" id="CHEBI:30616"/>
    </ligand>
</feature>
<dbReference type="AlphaFoldDB" id="A0A5N6QJV0"/>
<dbReference type="InterPro" id="IPR011009">
    <property type="entry name" value="Kinase-like_dom_sf"/>
</dbReference>
<accession>A0A5N6QJV0</accession>
<evidence type="ECO:0000256" key="5">
    <source>
        <dbReference type="PROSITE-ProRule" id="PRU10141"/>
    </source>
</evidence>
<feature type="region of interest" description="Disordered" evidence="7">
    <location>
        <begin position="272"/>
        <end position="293"/>
    </location>
</feature>